<dbReference type="Proteomes" id="UP001457282">
    <property type="component" value="Unassembled WGS sequence"/>
</dbReference>
<evidence type="ECO:0000256" key="2">
    <source>
        <dbReference type="ARBA" id="ARBA00022723"/>
    </source>
</evidence>
<keyword evidence="4 6" id="KW-0862">Zinc</keyword>
<gene>
    <name evidence="9" type="ORF">M0R45_009458</name>
</gene>
<dbReference type="InterPro" id="IPR007527">
    <property type="entry name" value="Znf_SWIM"/>
</dbReference>
<accession>A0AAW1Y522</accession>
<keyword evidence="3 5" id="KW-0863">Zinc-finger</keyword>
<dbReference type="PANTHER" id="PTHR31669">
    <property type="entry name" value="PROTEIN FAR1-RELATED SEQUENCE 10-RELATED"/>
    <property type="match status" value="1"/>
</dbReference>
<evidence type="ECO:0000256" key="1">
    <source>
        <dbReference type="ARBA" id="ARBA00005889"/>
    </source>
</evidence>
<keyword evidence="6" id="KW-0539">Nucleus</keyword>
<reference evidence="9 10" key="1">
    <citation type="journal article" date="2023" name="G3 (Bethesda)">
        <title>A chromosome-length genome assembly and annotation of blackberry (Rubus argutus, cv. 'Hillquist').</title>
        <authorList>
            <person name="Bruna T."/>
            <person name="Aryal R."/>
            <person name="Dudchenko O."/>
            <person name="Sargent D.J."/>
            <person name="Mead D."/>
            <person name="Buti M."/>
            <person name="Cavallini A."/>
            <person name="Hytonen T."/>
            <person name="Andres J."/>
            <person name="Pham M."/>
            <person name="Weisz D."/>
            <person name="Mascagni F."/>
            <person name="Usai G."/>
            <person name="Natali L."/>
            <person name="Bassil N."/>
            <person name="Fernandez G.E."/>
            <person name="Lomsadze A."/>
            <person name="Armour M."/>
            <person name="Olukolu B."/>
            <person name="Poorten T."/>
            <person name="Britton C."/>
            <person name="Davik J."/>
            <person name="Ashrafi H."/>
            <person name="Aiden E.L."/>
            <person name="Borodovsky M."/>
            <person name="Worthington M."/>
        </authorList>
    </citation>
    <scope>NUCLEOTIDE SEQUENCE [LARGE SCALE GENOMIC DNA]</scope>
    <source>
        <strain evidence="9">PI 553951</strain>
    </source>
</reference>
<organism evidence="9 10">
    <name type="scientific">Rubus argutus</name>
    <name type="common">Southern blackberry</name>
    <dbReference type="NCBI Taxonomy" id="59490"/>
    <lineage>
        <taxon>Eukaryota</taxon>
        <taxon>Viridiplantae</taxon>
        <taxon>Streptophyta</taxon>
        <taxon>Embryophyta</taxon>
        <taxon>Tracheophyta</taxon>
        <taxon>Spermatophyta</taxon>
        <taxon>Magnoliopsida</taxon>
        <taxon>eudicotyledons</taxon>
        <taxon>Gunneridae</taxon>
        <taxon>Pentapetalae</taxon>
        <taxon>rosids</taxon>
        <taxon>fabids</taxon>
        <taxon>Rosales</taxon>
        <taxon>Rosaceae</taxon>
        <taxon>Rosoideae</taxon>
        <taxon>Rosoideae incertae sedis</taxon>
        <taxon>Rubus</taxon>
    </lineage>
</organism>
<proteinExistence type="inferred from homology"/>
<evidence type="ECO:0000256" key="5">
    <source>
        <dbReference type="PROSITE-ProRule" id="PRU00325"/>
    </source>
</evidence>
<evidence type="ECO:0000256" key="3">
    <source>
        <dbReference type="ARBA" id="ARBA00022771"/>
    </source>
</evidence>
<comment type="similarity">
    <text evidence="1 6">Belongs to the FHY3/FAR1 family.</text>
</comment>
<comment type="subcellular location">
    <subcellularLocation>
        <location evidence="6">Nucleus</location>
    </subcellularLocation>
</comment>
<dbReference type="GO" id="GO:0006355">
    <property type="term" value="P:regulation of DNA-templated transcription"/>
    <property type="evidence" value="ECO:0007669"/>
    <property type="project" value="UniProtKB-UniRule"/>
</dbReference>
<dbReference type="InterPro" id="IPR031052">
    <property type="entry name" value="FHY3/FAR1"/>
</dbReference>
<dbReference type="InterPro" id="IPR006564">
    <property type="entry name" value="Znf_PMZ"/>
</dbReference>
<dbReference type="InterPro" id="IPR018289">
    <property type="entry name" value="MULE_transposase_dom"/>
</dbReference>
<evidence type="ECO:0000313" key="9">
    <source>
        <dbReference type="EMBL" id="KAK9943866.1"/>
    </source>
</evidence>
<dbReference type="PANTHER" id="PTHR31669:SF302">
    <property type="entry name" value="PROTEIN FAR1-RELATED SEQUENCE"/>
    <property type="match status" value="1"/>
</dbReference>
<name>A0AAW1Y522_RUBAR</name>
<comment type="function">
    <text evidence="6">Putative transcription activator involved in regulating light control of development.</text>
</comment>
<evidence type="ECO:0000256" key="6">
    <source>
        <dbReference type="RuleBase" id="RU367018"/>
    </source>
</evidence>
<feature type="region of interest" description="Disordered" evidence="7">
    <location>
        <begin position="420"/>
        <end position="451"/>
    </location>
</feature>
<evidence type="ECO:0000259" key="8">
    <source>
        <dbReference type="PROSITE" id="PS50966"/>
    </source>
</evidence>
<dbReference type="GO" id="GO:0008270">
    <property type="term" value="F:zinc ion binding"/>
    <property type="evidence" value="ECO:0007669"/>
    <property type="project" value="UniProtKB-UniRule"/>
</dbReference>
<sequence>MPGGNPPKMIITDQDPAMKNAINQVFPDTLHRYCSWHILNKFSEKISAVKCNDHYDDFRNCVWNSETTEEFDKKWKKVVESSNLSDNGWLQSIYDIRASWVPAYCNHIFSAGMSSSQRAESCHSFFKKYVDHKNLLLDFVIRFNRGLVHQRHQELVSNHIDVNEEPQLQTPHPMESQMSGIYTRDCFQQFQSEFYICFFNYRFQIIKDDENQRVYWVKKRSDQIQKDREIVYDKRMDLASCTCKKFESVGIPCRHILGYLVKVQEVDYLPQQYILNRWTKAAKSAAVKDLGGLEITDTNALVVKRSKLFHHASLVIDKLLTSPDEASTIFIEALDNVLNKLKEMQVDKGESACIRKKPSDVVQHRYNEPNQVRAKGCGKRLKKGKEQTKRKITSNGRKCHGCGLYGQLHDKRNCPALEENNNSSLLVKDSEAISTNDEDDESSFSDEDDDI</sequence>
<evidence type="ECO:0000313" key="10">
    <source>
        <dbReference type="Proteomes" id="UP001457282"/>
    </source>
</evidence>
<dbReference type="SMART" id="SM00575">
    <property type="entry name" value="ZnF_PMZ"/>
    <property type="match status" value="1"/>
</dbReference>
<dbReference type="Pfam" id="PF10551">
    <property type="entry name" value="MULE"/>
    <property type="match status" value="1"/>
</dbReference>
<dbReference type="EMBL" id="JBEDUW010000002">
    <property type="protein sequence ID" value="KAK9943866.1"/>
    <property type="molecule type" value="Genomic_DNA"/>
</dbReference>
<keyword evidence="10" id="KW-1185">Reference proteome</keyword>
<keyword evidence="2 6" id="KW-0479">Metal-binding</keyword>
<comment type="caution">
    <text evidence="9">The sequence shown here is derived from an EMBL/GenBank/DDBJ whole genome shotgun (WGS) entry which is preliminary data.</text>
</comment>
<evidence type="ECO:0000256" key="7">
    <source>
        <dbReference type="SAM" id="MobiDB-lite"/>
    </source>
</evidence>
<dbReference type="GO" id="GO:0005634">
    <property type="term" value="C:nucleus"/>
    <property type="evidence" value="ECO:0007669"/>
    <property type="project" value="UniProtKB-SubCell"/>
</dbReference>
<feature type="compositionally biased region" description="Acidic residues" evidence="7">
    <location>
        <begin position="436"/>
        <end position="451"/>
    </location>
</feature>
<feature type="domain" description="SWIM-type" evidence="8">
    <location>
        <begin position="232"/>
        <end position="264"/>
    </location>
</feature>
<dbReference type="PROSITE" id="PS50966">
    <property type="entry name" value="ZF_SWIM"/>
    <property type="match status" value="1"/>
</dbReference>
<dbReference type="Pfam" id="PF04434">
    <property type="entry name" value="SWIM"/>
    <property type="match status" value="1"/>
</dbReference>
<evidence type="ECO:0000256" key="4">
    <source>
        <dbReference type="ARBA" id="ARBA00022833"/>
    </source>
</evidence>
<protein>
    <recommendedName>
        <fullName evidence="6">Protein FAR1-RELATED SEQUENCE</fullName>
    </recommendedName>
</protein>
<dbReference type="AlphaFoldDB" id="A0AAW1Y522"/>